<feature type="coiled-coil region" evidence="1">
    <location>
        <begin position="20"/>
        <end position="54"/>
    </location>
</feature>
<dbReference type="OrthoDB" id="5597259at2759"/>
<dbReference type="InterPro" id="IPR029327">
    <property type="entry name" value="HAUS4"/>
</dbReference>
<dbReference type="EMBL" id="KQ964537">
    <property type="protein sequence ID" value="KXN69367.1"/>
    <property type="molecule type" value="Genomic_DNA"/>
</dbReference>
<dbReference type="OMA" id="QIVNSHE"/>
<sequence>MNHLLSKIELDPKLNSSKFLNLLQLINNKVEEDNKELDLEIENSQAELNEIKLKYLKNRIIWDSLRDFSLEIGMETNKLMSDLPLNAYNNYELSHELNKLKLNTLELFSNNDEIKDQSLMGVQLPTDVKPLNNHHQTLVYKFINSNLKTLIIELSRLSPNAEYLVNQPLLTQLNEVIMEVEQKTESISDNEQLSQSLMIEYNVKLEQFFEIIQIQLKKLTEIVLKLCIGLKFSNLNLIDNYFGLILTNANLKFCVLKSEFLALIYQSEILVKLNVIKDKLNNQETQLMDKLSELQSKLNEFEDLGPLFQTLTTEYNQVLNKIKIVENDINRLQE</sequence>
<name>A0A137P2V8_CONC2</name>
<dbReference type="Proteomes" id="UP000070444">
    <property type="component" value="Unassembled WGS sequence"/>
</dbReference>
<accession>A0A137P2V8</accession>
<dbReference type="GO" id="GO:0051225">
    <property type="term" value="P:spindle assembly"/>
    <property type="evidence" value="ECO:0007669"/>
    <property type="project" value="InterPro"/>
</dbReference>
<feature type="coiled-coil region" evidence="1">
    <location>
        <begin position="277"/>
        <end position="304"/>
    </location>
</feature>
<protein>
    <submittedName>
        <fullName evidence="2">Uncharacterized protein</fullName>
    </submittedName>
</protein>
<evidence type="ECO:0000313" key="3">
    <source>
        <dbReference type="Proteomes" id="UP000070444"/>
    </source>
</evidence>
<dbReference type="Pfam" id="PF14735">
    <property type="entry name" value="HAUS4"/>
    <property type="match status" value="1"/>
</dbReference>
<evidence type="ECO:0000313" key="2">
    <source>
        <dbReference type="EMBL" id="KXN69367.1"/>
    </source>
</evidence>
<evidence type="ECO:0000256" key="1">
    <source>
        <dbReference type="SAM" id="Coils"/>
    </source>
</evidence>
<dbReference type="GO" id="GO:0070652">
    <property type="term" value="C:HAUS complex"/>
    <property type="evidence" value="ECO:0007669"/>
    <property type="project" value="InterPro"/>
</dbReference>
<gene>
    <name evidence="2" type="ORF">CONCODRAFT_85934</name>
</gene>
<organism evidence="2 3">
    <name type="scientific">Conidiobolus coronatus (strain ATCC 28846 / CBS 209.66 / NRRL 28638)</name>
    <name type="common">Delacroixia coronata</name>
    <dbReference type="NCBI Taxonomy" id="796925"/>
    <lineage>
        <taxon>Eukaryota</taxon>
        <taxon>Fungi</taxon>
        <taxon>Fungi incertae sedis</taxon>
        <taxon>Zoopagomycota</taxon>
        <taxon>Entomophthoromycotina</taxon>
        <taxon>Entomophthoromycetes</taxon>
        <taxon>Entomophthorales</taxon>
        <taxon>Ancylistaceae</taxon>
        <taxon>Conidiobolus</taxon>
    </lineage>
</organism>
<keyword evidence="1" id="KW-0175">Coiled coil</keyword>
<reference evidence="2 3" key="1">
    <citation type="journal article" date="2015" name="Genome Biol. Evol.">
        <title>Phylogenomic analyses indicate that early fungi evolved digesting cell walls of algal ancestors of land plants.</title>
        <authorList>
            <person name="Chang Y."/>
            <person name="Wang S."/>
            <person name="Sekimoto S."/>
            <person name="Aerts A.L."/>
            <person name="Choi C."/>
            <person name="Clum A."/>
            <person name="LaButti K.M."/>
            <person name="Lindquist E.A."/>
            <person name="Yee Ngan C."/>
            <person name="Ohm R.A."/>
            <person name="Salamov A.A."/>
            <person name="Grigoriev I.V."/>
            <person name="Spatafora J.W."/>
            <person name="Berbee M.L."/>
        </authorList>
    </citation>
    <scope>NUCLEOTIDE SEQUENCE [LARGE SCALE GENOMIC DNA]</scope>
    <source>
        <strain evidence="2 3">NRRL 28638</strain>
    </source>
</reference>
<proteinExistence type="predicted"/>
<keyword evidence="3" id="KW-1185">Reference proteome</keyword>
<dbReference type="AlphaFoldDB" id="A0A137P2V8"/>